<evidence type="ECO:0000259" key="1">
    <source>
        <dbReference type="PROSITE" id="PS50125"/>
    </source>
</evidence>
<accession>A0A0F8YTJ9</accession>
<reference evidence="2" key="1">
    <citation type="journal article" date="2015" name="Nature">
        <title>Complex archaea that bridge the gap between prokaryotes and eukaryotes.</title>
        <authorList>
            <person name="Spang A."/>
            <person name="Saw J.H."/>
            <person name="Jorgensen S.L."/>
            <person name="Zaremba-Niedzwiedzka K."/>
            <person name="Martijn J."/>
            <person name="Lind A.E."/>
            <person name="van Eijk R."/>
            <person name="Schleper C."/>
            <person name="Guy L."/>
            <person name="Ettema T.J."/>
        </authorList>
    </citation>
    <scope>NUCLEOTIDE SEQUENCE</scope>
</reference>
<dbReference type="SUPFAM" id="SSF55073">
    <property type="entry name" value="Nucleotide cyclase"/>
    <property type="match status" value="1"/>
</dbReference>
<protein>
    <recommendedName>
        <fullName evidence="1">Guanylate cyclase domain-containing protein</fullName>
    </recommendedName>
</protein>
<feature type="domain" description="Guanylate cyclase" evidence="1">
    <location>
        <begin position="285"/>
        <end position="398"/>
    </location>
</feature>
<dbReference type="Gene3D" id="3.30.70.1230">
    <property type="entry name" value="Nucleotide cyclase"/>
    <property type="match status" value="1"/>
</dbReference>
<dbReference type="PANTHER" id="PTHR43081">
    <property type="entry name" value="ADENYLATE CYCLASE, TERMINAL-DIFFERENTIATION SPECIFIC-RELATED"/>
    <property type="match status" value="1"/>
</dbReference>
<dbReference type="SMART" id="SM00044">
    <property type="entry name" value="CYCc"/>
    <property type="match status" value="1"/>
</dbReference>
<dbReference type="PROSITE" id="PS50125">
    <property type="entry name" value="GUANYLATE_CYCLASE_2"/>
    <property type="match status" value="1"/>
</dbReference>
<dbReference type="GO" id="GO:0009190">
    <property type="term" value="P:cyclic nucleotide biosynthetic process"/>
    <property type="evidence" value="ECO:0007669"/>
    <property type="project" value="InterPro"/>
</dbReference>
<dbReference type="AlphaFoldDB" id="A0A0F8YTJ9"/>
<gene>
    <name evidence="2" type="ORF">LCGC14_2779910</name>
</gene>
<dbReference type="InterPro" id="IPR050697">
    <property type="entry name" value="Adenylyl/Guanylyl_Cyclase_3/4"/>
</dbReference>
<organism evidence="2">
    <name type="scientific">marine sediment metagenome</name>
    <dbReference type="NCBI Taxonomy" id="412755"/>
    <lineage>
        <taxon>unclassified sequences</taxon>
        <taxon>metagenomes</taxon>
        <taxon>ecological metagenomes</taxon>
    </lineage>
</organism>
<dbReference type="InterPro" id="IPR029787">
    <property type="entry name" value="Nucleotide_cyclase"/>
</dbReference>
<dbReference type="SUPFAM" id="SSF53474">
    <property type="entry name" value="alpha/beta-Hydrolases"/>
    <property type="match status" value="1"/>
</dbReference>
<dbReference type="InterPro" id="IPR029058">
    <property type="entry name" value="AB_hydrolase_fold"/>
</dbReference>
<dbReference type="PRINTS" id="PR00111">
    <property type="entry name" value="ABHYDROLASE"/>
</dbReference>
<comment type="caution">
    <text evidence="2">The sequence shown here is derived from an EMBL/GenBank/DDBJ whole genome shotgun (WGS) entry which is preliminary data.</text>
</comment>
<evidence type="ECO:0000313" key="2">
    <source>
        <dbReference type="EMBL" id="KKK84778.1"/>
    </source>
</evidence>
<dbReference type="CDD" id="cd07302">
    <property type="entry name" value="CHD"/>
    <property type="match status" value="1"/>
</dbReference>
<proteinExistence type="predicted"/>
<sequence>MEPQIRFCTSADGTRIAYVTLGEGPPLVYVTGWGGSMELEWEHPDGRAWFEGLAQGRLLVRFDRRGLGASQREVEDFSLEAQVADVTAVVDQLDLERFDLWGTYDGATVSVAYAAQYPDRVSRLVLWGGYACGEEIARPEAIRGLVELIRENWSLARRAMQDVLYPSGPTELQRWSSNYLRQSVTPEVAAEYLELQTCTDIRSYLPQVMAPALVLHRRGDRNVPIAAGRAVAALIPDARFVALEGDIAVPYFGDTSYVETITQFLDEGRAEETAAEAPEAGAFRTVLFTDVEGSTALTNRLGDAKARQLLREHERTVREALKSHGGSEVKTMGDGFMTSFSSATGALECAIVMQRAFAEHNESADEPIMVRIGLNAGEPIAEDEDLYGTAVNLAARICGHAEA</sequence>
<dbReference type="PANTHER" id="PTHR43081:SF1">
    <property type="entry name" value="ADENYLATE CYCLASE, TERMINAL-DIFFERENTIATION SPECIFIC"/>
    <property type="match status" value="1"/>
</dbReference>
<dbReference type="InterPro" id="IPR000073">
    <property type="entry name" value="AB_hydrolase_1"/>
</dbReference>
<dbReference type="EMBL" id="LAZR01051618">
    <property type="protein sequence ID" value="KKK84778.1"/>
    <property type="molecule type" value="Genomic_DNA"/>
</dbReference>
<dbReference type="InterPro" id="IPR001054">
    <property type="entry name" value="A/G_cyclase"/>
</dbReference>
<dbReference type="Pfam" id="PF00211">
    <property type="entry name" value="Guanylate_cyc"/>
    <property type="match status" value="1"/>
</dbReference>
<feature type="non-terminal residue" evidence="2">
    <location>
        <position position="403"/>
    </location>
</feature>
<dbReference type="GO" id="GO:0035556">
    <property type="term" value="P:intracellular signal transduction"/>
    <property type="evidence" value="ECO:0007669"/>
    <property type="project" value="InterPro"/>
</dbReference>
<dbReference type="Pfam" id="PF00561">
    <property type="entry name" value="Abhydrolase_1"/>
    <property type="match status" value="1"/>
</dbReference>
<dbReference type="Gene3D" id="3.40.50.1820">
    <property type="entry name" value="alpha/beta hydrolase"/>
    <property type="match status" value="1"/>
</dbReference>
<name>A0A0F8YTJ9_9ZZZZ</name>